<sequence length="88" mass="9262">MMSPREIGGCLTICKRAQYSIDLFYSGGRGVVPWPRRHRKGPCPCCCSHGRPRQATKEGAGVGASVVLGARAAAPVDFQFLNGVGGVS</sequence>
<organism evidence="1 2">
    <name type="scientific">Setaria viridis</name>
    <name type="common">Green bristlegrass</name>
    <name type="synonym">Setaria italica subsp. viridis</name>
    <dbReference type="NCBI Taxonomy" id="4556"/>
    <lineage>
        <taxon>Eukaryota</taxon>
        <taxon>Viridiplantae</taxon>
        <taxon>Streptophyta</taxon>
        <taxon>Embryophyta</taxon>
        <taxon>Tracheophyta</taxon>
        <taxon>Spermatophyta</taxon>
        <taxon>Magnoliopsida</taxon>
        <taxon>Liliopsida</taxon>
        <taxon>Poales</taxon>
        <taxon>Poaceae</taxon>
        <taxon>PACMAD clade</taxon>
        <taxon>Panicoideae</taxon>
        <taxon>Panicodae</taxon>
        <taxon>Paniceae</taxon>
        <taxon>Cenchrinae</taxon>
        <taxon>Setaria</taxon>
    </lineage>
</organism>
<name>A0A4U6UBC5_SETVI</name>
<dbReference type="EMBL" id="CM016557">
    <property type="protein sequence ID" value="TKW10809.1"/>
    <property type="molecule type" value="Genomic_DNA"/>
</dbReference>
<proteinExistence type="predicted"/>
<gene>
    <name evidence="1" type="ORF">SEVIR_6G191801v2</name>
</gene>
<reference evidence="1" key="1">
    <citation type="submission" date="2019-03" db="EMBL/GenBank/DDBJ databases">
        <title>WGS assembly of Setaria viridis.</title>
        <authorList>
            <person name="Huang P."/>
            <person name="Jenkins J."/>
            <person name="Grimwood J."/>
            <person name="Barry K."/>
            <person name="Healey A."/>
            <person name="Mamidi S."/>
            <person name="Sreedasyam A."/>
            <person name="Shu S."/>
            <person name="Feldman M."/>
            <person name="Wu J."/>
            <person name="Yu Y."/>
            <person name="Chen C."/>
            <person name="Johnson J."/>
            <person name="Rokhsar D."/>
            <person name="Baxter I."/>
            <person name="Schmutz J."/>
            <person name="Brutnell T."/>
            <person name="Kellogg E."/>
        </authorList>
    </citation>
    <scope>NUCLEOTIDE SEQUENCE [LARGE SCALE GENOMIC DNA]</scope>
</reference>
<keyword evidence="2" id="KW-1185">Reference proteome</keyword>
<evidence type="ECO:0000313" key="2">
    <source>
        <dbReference type="Proteomes" id="UP000298652"/>
    </source>
</evidence>
<accession>A0A4U6UBC5</accession>
<dbReference type="Proteomes" id="UP000298652">
    <property type="component" value="Chromosome 6"/>
</dbReference>
<dbReference type="Gramene" id="TKW10809">
    <property type="protein sequence ID" value="TKW10809"/>
    <property type="gene ID" value="SEVIR_6G191801v2"/>
</dbReference>
<dbReference type="AlphaFoldDB" id="A0A4U6UBC5"/>
<evidence type="ECO:0000313" key="1">
    <source>
        <dbReference type="EMBL" id="TKW10809.1"/>
    </source>
</evidence>
<protein>
    <submittedName>
        <fullName evidence="1">Uncharacterized protein</fullName>
    </submittedName>
</protein>